<dbReference type="EMBL" id="AUPL01004312">
    <property type="protein sequence ID" value="ESL07993.1"/>
    <property type="molecule type" value="Genomic_DNA"/>
</dbReference>
<feature type="compositionally biased region" description="Basic and acidic residues" evidence="2">
    <location>
        <begin position="386"/>
        <end position="400"/>
    </location>
</feature>
<organism evidence="3 4">
    <name type="scientific">Trypanosoma rangeli SC58</name>
    <dbReference type="NCBI Taxonomy" id="429131"/>
    <lineage>
        <taxon>Eukaryota</taxon>
        <taxon>Discoba</taxon>
        <taxon>Euglenozoa</taxon>
        <taxon>Kinetoplastea</taxon>
        <taxon>Metakinetoplastina</taxon>
        <taxon>Trypanosomatida</taxon>
        <taxon>Trypanosomatidae</taxon>
        <taxon>Trypanosoma</taxon>
        <taxon>Herpetosoma</taxon>
    </lineage>
</organism>
<comment type="caution">
    <text evidence="3">The sequence shown here is derived from an EMBL/GenBank/DDBJ whole genome shotgun (WGS) entry which is preliminary data.</text>
</comment>
<keyword evidence="4" id="KW-1185">Reference proteome</keyword>
<accession>A0A061IXX5</accession>
<dbReference type="PANTHER" id="PTHR23389:SF6">
    <property type="entry name" value="REPLICATION FACTOR C SUBUNIT 1"/>
    <property type="match status" value="1"/>
</dbReference>
<dbReference type="SUPFAM" id="SSF52540">
    <property type="entry name" value="P-loop containing nucleoside triphosphate hydrolases"/>
    <property type="match status" value="1"/>
</dbReference>
<protein>
    <submittedName>
        <fullName evidence="3">Uncharacterized protein</fullName>
    </submittedName>
</protein>
<feature type="region of interest" description="Disordered" evidence="2">
    <location>
        <begin position="377"/>
        <end position="407"/>
    </location>
</feature>
<feature type="region of interest" description="Disordered" evidence="2">
    <location>
        <begin position="901"/>
        <end position="922"/>
    </location>
</feature>
<feature type="compositionally biased region" description="Polar residues" evidence="2">
    <location>
        <begin position="434"/>
        <end position="443"/>
    </location>
</feature>
<feature type="region of interest" description="Disordered" evidence="2">
    <location>
        <begin position="1077"/>
        <end position="1096"/>
    </location>
</feature>
<sequence>MSLQPAPSSHGLVHAVSLPAYFADGFRLATASSPFASRHHTEDTDPCTAEAGSTAPQRCGGIFGYTAGGKRRRSSMSCTSTQGVTPSSEFHGETVDANHVEEAGDDTFSPAHTAEGILLLVPTATSLTRLGPSGSWVNSPSPNAPEEGVGAAVEAQPRLSPHLGGGSNKANTAELASLLHPALLECYRVEDEQLQRRREEATREEGTRLCATASMTEEKLGRAVPRSCPASSPALPGVFERTLVHIEAQKRRRREQSERLETQVREIARVKELPILVEDAVRYAQQLVEWSCKCGGGGSSMRVCHAEADTVHSDEATADDPSPPSATTPVSAAGDSRDASQMLYAKFPPPLFHTSSFAAGVGRLLRWVRTWQRAMPRGAAAAESPPTKKGEDKKQCDGRPKGVGANKMTKKAALKLCAASCPQQGRQRRGQVETGRSSISPSEEVSEGENDNDRAAMTVNNKNDDVSTQKRTALQQYHDDWMRMADRMIGGSNGHIVLTPVSGGSPLEPRAETEYGLASDRIMYDEYGNRLRSVRLAKKMAEKRALHEEAQKVREQRRGYFARAEEEARSIRRALFDEVSDSRSEDASDDSSDDVTNIAVLHGPCGVGKTAIVYLVAEILGYRVVEMNTSVRRCPKNIDRLLSEVTRSRRLSDLATGKAMISIEEELKKLKKEHASSLAATAAAAASASASAVKEKNGKNKRKGNGISAEAVAEFFRPRVKVEPSEVVVVDVDSTDAAAAPSHEVQVLHAAVKDTYGKCEGKTTANTEATLAAAGTPACGSPEDTARTLLLFEDADVILGDEAMKPFYAAVRDLAKRSKVPIVVTMSSTASMSSRPAATPAQDAETVQIVPMDAAQVSHLFGKRTPFTAVEPMSRSALFAQLLLVAAVERGLVAVQRGAPFSSNEKNEGDEGLHRETATESALSATSPELVLVRDVGKFQRLADVIRREVYKDDMETPSRLLCNTADVRRWLNRLHYLRLVEQWPTPATLCDSRREKCGVSEACVLSTQLEVWNDVMEVAGIQSHWDTQLGRVLRVPAYAGAAAPSTWEWQQFQYAEEIAADATVNCTWSDGVFGETRGSSSNSNSSNGGDVVPKTETDASAATGLAGVLQSVVPRDGFIRPKLRGGVEVVDAMRGGCTTTTRERIDAFGAWWQRTRKTEAIKSFVVARSSTAYEDVIGFGCLLQQASIMGKGPNG</sequence>
<dbReference type="AlphaFoldDB" id="A0A061IXX5"/>
<name>A0A061IXX5_TRYRA</name>
<proteinExistence type="predicted"/>
<feature type="compositionally biased region" description="Basic and acidic residues" evidence="2">
    <location>
        <begin position="905"/>
        <end position="918"/>
    </location>
</feature>
<keyword evidence="1" id="KW-0235">DNA replication</keyword>
<dbReference type="Proteomes" id="UP000031737">
    <property type="component" value="Unassembled WGS sequence"/>
</dbReference>
<feature type="region of interest" description="Disordered" evidence="2">
    <location>
        <begin position="312"/>
        <end position="337"/>
    </location>
</feature>
<dbReference type="InterPro" id="IPR027417">
    <property type="entry name" value="P-loop_NTPase"/>
</dbReference>
<evidence type="ECO:0000256" key="2">
    <source>
        <dbReference type="SAM" id="MobiDB-lite"/>
    </source>
</evidence>
<gene>
    <name evidence="3" type="ORF">TRSC58_04312</name>
</gene>
<dbReference type="PANTHER" id="PTHR23389">
    <property type="entry name" value="CHROMOSOME TRANSMISSION FIDELITY FACTOR 18"/>
    <property type="match status" value="1"/>
</dbReference>
<evidence type="ECO:0000313" key="3">
    <source>
        <dbReference type="EMBL" id="ESL07993.1"/>
    </source>
</evidence>
<reference evidence="3 4" key="1">
    <citation type="submission" date="2013-07" db="EMBL/GenBank/DDBJ databases">
        <authorList>
            <person name="Stoco P.H."/>
            <person name="Wagner G."/>
            <person name="Gerber A."/>
            <person name="Zaha A."/>
            <person name="Thompson C."/>
            <person name="Bartholomeu D.C."/>
            <person name="Luckemeyer D.D."/>
            <person name="Bahia D."/>
            <person name="Loreto E."/>
            <person name="Prestes E.B."/>
            <person name="Lima F.M."/>
            <person name="Rodrigues-Luiz G."/>
            <person name="Vallejo G.A."/>
            <person name="Filho J.F."/>
            <person name="Monteiro K.M."/>
            <person name="Tyler K.M."/>
            <person name="de Almeida L.G."/>
            <person name="Ortiz M.F."/>
            <person name="Siervo M.A."/>
            <person name="de Moraes M.H."/>
            <person name="Cunha O.L."/>
            <person name="Mendonca-Neto R."/>
            <person name="Silva R."/>
            <person name="Teixeira S.M."/>
            <person name="Murta S.M."/>
            <person name="Sincero T.C."/>
            <person name="Mendes T.A."/>
            <person name="Urmenyi T.P."/>
            <person name="Silva V.G."/>
            <person name="da Rocha W.D."/>
            <person name="Andersson B."/>
            <person name="Romanha A.J."/>
            <person name="Steindel M."/>
            <person name="de Vasconcelos A.T."/>
            <person name="Grisard E.C."/>
        </authorList>
    </citation>
    <scope>NUCLEOTIDE SEQUENCE [LARGE SCALE GENOMIC DNA]</scope>
    <source>
        <strain evidence="3 4">SC58</strain>
    </source>
</reference>
<dbReference type="GO" id="GO:0003677">
    <property type="term" value="F:DNA binding"/>
    <property type="evidence" value="ECO:0007669"/>
    <property type="project" value="TreeGrafter"/>
</dbReference>
<evidence type="ECO:0000256" key="1">
    <source>
        <dbReference type="ARBA" id="ARBA00022705"/>
    </source>
</evidence>
<dbReference type="GO" id="GO:0005634">
    <property type="term" value="C:nucleus"/>
    <property type="evidence" value="ECO:0007669"/>
    <property type="project" value="TreeGrafter"/>
</dbReference>
<dbReference type="GO" id="GO:0006260">
    <property type="term" value="P:DNA replication"/>
    <property type="evidence" value="ECO:0007669"/>
    <property type="project" value="UniProtKB-KW"/>
</dbReference>
<dbReference type="VEuPathDB" id="TriTrypDB:TRSC58_04312"/>
<feature type="region of interest" description="Disordered" evidence="2">
    <location>
        <begin position="421"/>
        <end position="470"/>
    </location>
</feature>
<evidence type="ECO:0000313" key="4">
    <source>
        <dbReference type="Proteomes" id="UP000031737"/>
    </source>
</evidence>
<dbReference type="OrthoDB" id="9996895at2759"/>
<dbReference type="Gene3D" id="3.40.50.300">
    <property type="entry name" value="P-loop containing nucleotide triphosphate hydrolases"/>
    <property type="match status" value="1"/>
</dbReference>
<feature type="compositionally biased region" description="Low complexity" evidence="2">
    <location>
        <begin position="1079"/>
        <end position="1090"/>
    </location>
</feature>